<keyword evidence="2" id="KW-1185">Reference proteome</keyword>
<dbReference type="EMBL" id="JBHSSM010000016">
    <property type="protein sequence ID" value="MFC6315170.1"/>
    <property type="molecule type" value="Genomic_DNA"/>
</dbReference>
<proteinExistence type="predicted"/>
<comment type="caution">
    <text evidence="1">The sequence shown here is derived from an EMBL/GenBank/DDBJ whole genome shotgun (WGS) entry which is preliminary data.</text>
</comment>
<dbReference type="InterPro" id="IPR011675">
    <property type="entry name" value="DUF1617"/>
</dbReference>
<dbReference type="Proteomes" id="UP001596310">
    <property type="component" value="Unassembled WGS sequence"/>
</dbReference>
<evidence type="ECO:0000313" key="1">
    <source>
        <dbReference type="EMBL" id="MFC6315170.1"/>
    </source>
</evidence>
<dbReference type="RefSeq" id="WP_125598231.1">
    <property type="nucleotide sequence ID" value="NZ_JBHSSM010000016.1"/>
</dbReference>
<dbReference type="Pfam" id="PF07761">
    <property type="entry name" value="DUF1617"/>
    <property type="match status" value="1"/>
</dbReference>
<organism evidence="1 2">
    <name type="scientific">Lapidilactobacillus achengensis</name>
    <dbReference type="NCBI Taxonomy" id="2486000"/>
    <lineage>
        <taxon>Bacteria</taxon>
        <taxon>Bacillati</taxon>
        <taxon>Bacillota</taxon>
        <taxon>Bacilli</taxon>
        <taxon>Lactobacillales</taxon>
        <taxon>Lactobacillaceae</taxon>
        <taxon>Lapidilactobacillus</taxon>
    </lineage>
</organism>
<evidence type="ECO:0000313" key="2">
    <source>
        <dbReference type="Proteomes" id="UP001596310"/>
    </source>
</evidence>
<gene>
    <name evidence="1" type="ORF">ACFQHW_06230</name>
</gene>
<name>A0ABW1UMI5_9LACO</name>
<protein>
    <submittedName>
        <fullName evidence="1">DUF1617 family protein</fullName>
    </submittedName>
</protein>
<reference evidence="2" key="1">
    <citation type="journal article" date="2019" name="Int. J. Syst. Evol. Microbiol.">
        <title>The Global Catalogue of Microorganisms (GCM) 10K type strain sequencing project: providing services to taxonomists for standard genome sequencing and annotation.</title>
        <authorList>
            <consortium name="The Broad Institute Genomics Platform"/>
            <consortium name="The Broad Institute Genome Sequencing Center for Infectious Disease"/>
            <person name="Wu L."/>
            <person name="Ma J."/>
        </authorList>
    </citation>
    <scope>NUCLEOTIDE SEQUENCE [LARGE SCALE GENOMIC DNA]</scope>
    <source>
        <strain evidence="2">CCM 8897</strain>
    </source>
</reference>
<sequence length="151" mass="16923">MKITLKNVYLVPSINLLQKMSLKGQDTLARSKFVKLLKKSLDDLAEAEQELVNEYGARKDNSLPVSDDNPLITKPDGNAEIQPSKKLEFNKVHADLLSQEAEIQGGTYVNHIDDIKRILKEYGDKTELSNADAEAYLELTEAFSNATKEDK</sequence>
<accession>A0ABW1UMI5</accession>